<dbReference type="PROSITE" id="PS01186">
    <property type="entry name" value="EGF_2"/>
    <property type="match status" value="2"/>
</dbReference>
<dbReference type="Pfam" id="PF12662">
    <property type="entry name" value="cEGF"/>
    <property type="match status" value="1"/>
</dbReference>
<sequence>GDLLYLASVFVALGHSSAGQCPLPWISAGLIVSVGPAESKLYPFGEEVGDRMVKPDGADTNSPYISPPLGFPFFGKLFDRLYFSDNGFIQFQSAEENEQFLFPSAFPDGFRGNESIAMLAVFWDDADLTIGDGKLFYQEYQLQNLSDVYSQIVLNRTREDVTAFEQQRGRSQFAPFWILKITWDRVSPVSYQKINLSETNTFQCVLTTDGERSFALLHFAEMSWGPGQRLNHAALTGYTDGKKNFHNERIAPSQNLFGPRGRYRPHEVTGNAGVSPCPCTLAQALEDLAFGPETLPPQQEERVQELRNLRWGGATGQVFRSILANAHGSGKRCMYDPQGPLLRGYGDRYFTVATAQDHIEKDLLPFQWCCVQSPLCHLYPLKRPLDRCQGYGWTNSENLQLPAKAAQGTGMVYGSLHFITFDGTKYTFKALGEFVVARLSSPSGSNTFTLQAEMRQLEVDGRLTGVSAVSRLAAFHQGIGKVEWQHAQSGDGLAVLVDDLEVPVKVGVVYMGKTGFAVRCVSLEQCAAVYAGGLHVVVWRGAAGTLGTMLEVPQRFFRRTVGLLGLWSSDPTDDFLLSSGRTLPWPQNGLSGEETLQQFGLSWAVPIPESLLHSAAPTSQFQPITAAELMSVSPEHVQFLRKECQENLQCVHDILATNSTSLGLQSVVNEDRYRNLALTFGDMPPIVTTPTVIQCRVNVTARVQFIAQDPNNDSVSFSLLFPRPPLASIGSGNGVVTWTPLNIQPVVLTVMVMDKQLSSLLSPVIQICNCLNGGTCQYTSIVENHLQGKFQVVGCLCPKGFGGRFCGDATDACRGRPCFPGVSCQSQRDNFTCGQCPPHTVHHGKPGYKCFENDFCLPPFPFPCHNMAQCYNAGYSFTCMCKSGFTGDGRNCTDIDECMNPSACPNAKFECVNTPGSVRCSCRYKNIKESDGCGDSDNPPGWNIFNVSVEWSTQGSGMSELQKLQQILSMGFQNKFYNASVTWTGQGGQTSSEYRINVSSDTPHWYVQDYLTRVSQHYGIKSTDVGGTLSKTTSHVCLRKLLDQGILDTETACPPQTWTSVRRRRLCVTRQQRVPTPMEAKGEENRTGVHEVQNQENQRSLILGLVLGIGIPFLLLLLLAVLACFCCTRRKTITGEIPHCVPEYMQQQYKPPPFNYSDPALHYRTHSSPRFVDEITVRRYLQ</sequence>
<dbReference type="EMBL" id="JARO02000265">
    <property type="protein sequence ID" value="KPP79189.1"/>
    <property type="molecule type" value="Genomic_DNA"/>
</dbReference>
<dbReference type="SMART" id="SM00181">
    <property type="entry name" value="EGF"/>
    <property type="match status" value="4"/>
</dbReference>
<dbReference type="InterPro" id="IPR000742">
    <property type="entry name" value="EGF"/>
</dbReference>
<dbReference type="InterPro" id="IPR001846">
    <property type="entry name" value="VWF_type-D"/>
</dbReference>
<evidence type="ECO:0000256" key="5">
    <source>
        <dbReference type="ARBA" id="ARBA00022989"/>
    </source>
</evidence>
<evidence type="ECO:0000259" key="13">
    <source>
        <dbReference type="PROSITE" id="PS51220"/>
    </source>
</evidence>
<feature type="disulfide bond" evidence="8">
    <location>
        <begin position="797"/>
        <end position="806"/>
    </location>
</feature>
<feature type="domain" description="AMOP" evidence="12">
    <location>
        <begin position="245"/>
        <end position="383"/>
    </location>
</feature>
<evidence type="ECO:0000259" key="12">
    <source>
        <dbReference type="PROSITE" id="PS50856"/>
    </source>
</evidence>
<dbReference type="GO" id="GO:0016020">
    <property type="term" value="C:membrane"/>
    <property type="evidence" value="ECO:0007669"/>
    <property type="project" value="UniProtKB-SubCell"/>
</dbReference>
<dbReference type="InterPro" id="IPR051495">
    <property type="entry name" value="Epithelial_Barrier/Signaling"/>
</dbReference>
<dbReference type="CDD" id="cd00054">
    <property type="entry name" value="EGF_CA"/>
    <property type="match status" value="1"/>
</dbReference>
<keyword evidence="7 8" id="KW-1015">Disulfide bond</keyword>
<feature type="signal peptide" evidence="10">
    <location>
        <begin position="1"/>
        <end position="18"/>
    </location>
</feature>
<keyword evidence="3 9" id="KW-0812">Transmembrane</keyword>
<dbReference type="SMART" id="SM00216">
    <property type="entry name" value="VWD"/>
    <property type="match status" value="1"/>
</dbReference>
<dbReference type="SMART" id="SM00179">
    <property type="entry name" value="EGF_CA"/>
    <property type="match status" value="2"/>
</dbReference>
<evidence type="ECO:0000256" key="4">
    <source>
        <dbReference type="ARBA" id="ARBA00022737"/>
    </source>
</evidence>
<dbReference type="PROSITE" id="PS00010">
    <property type="entry name" value="ASX_HYDROXYL"/>
    <property type="match status" value="1"/>
</dbReference>
<dbReference type="PANTHER" id="PTHR13802">
    <property type="entry name" value="MUCIN 4-RELATED"/>
    <property type="match status" value="1"/>
</dbReference>
<evidence type="ECO:0000259" key="14">
    <source>
        <dbReference type="PROSITE" id="PS51233"/>
    </source>
</evidence>
<feature type="domain" description="VWFD" evidence="14">
    <location>
        <begin position="408"/>
        <end position="611"/>
    </location>
</feature>
<dbReference type="PROSITE" id="PS50026">
    <property type="entry name" value="EGF_3"/>
    <property type="match status" value="2"/>
</dbReference>
<evidence type="ECO:0000256" key="10">
    <source>
        <dbReference type="SAM" id="SignalP"/>
    </source>
</evidence>
<dbReference type="SMART" id="SM00539">
    <property type="entry name" value="NIDO"/>
    <property type="match status" value="1"/>
</dbReference>
<dbReference type="GO" id="GO:0005176">
    <property type="term" value="F:ErbB-2 class receptor binding"/>
    <property type="evidence" value="ECO:0007669"/>
    <property type="project" value="TreeGrafter"/>
</dbReference>
<accession>A0A0P7ZDR1</accession>
<evidence type="ECO:0000256" key="8">
    <source>
        <dbReference type="PROSITE-ProRule" id="PRU00076"/>
    </source>
</evidence>
<dbReference type="Gene3D" id="2.10.25.10">
    <property type="entry name" value="Laminin"/>
    <property type="match status" value="3"/>
</dbReference>
<comment type="caution">
    <text evidence="15">The sequence shown here is derived from an EMBL/GenBank/DDBJ whole genome shotgun (WGS) entry which is preliminary data.</text>
</comment>
<name>A0A0P7ZDR1_SCLFO</name>
<feature type="domain" description="EGF-like" evidence="11">
    <location>
        <begin position="852"/>
        <end position="893"/>
    </location>
</feature>
<keyword evidence="4" id="KW-0677">Repeat</keyword>
<evidence type="ECO:0008006" key="17">
    <source>
        <dbReference type="Google" id="ProtNLM"/>
    </source>
</evidence>
<keyword evidence="2 8" id="KW-0245">EGF-like domain</keyword>
<dbReference type="Pfam" id="PF00094">
    <property type="entry name" value="VWD"/>
    <property type="match status" value="1"/>
</dbReference>
<dbReference type="Pfam" id="PF23263">
    <property type="entry name" value="C8-3_MUC4"/>
    <property type="match status" value="1"/>
</dbReference>
<evidence type="ECO:0000256" key="3">
    <source>
        <dbReference type="ARBA" id="ARBA00022692"/>
    </source>
</evidence>
<dbReference type="PROSITE" id="PS51233">
    <property type="entry name" value="VWFD"/>
    <property type="match status" value="1"/>
</dbReference>
<proteinExistence type="predicted"/>
<evidence type="ECO:0000256" key="1">
    <source>
        <dbReference type="ARBA" id="ARBA00004370"/>
    </source>
</evidence>
<feature type="chain" id="PRO_5006147104" description="Mucin-4-like" evidence="10">
    <location>
        <begin position="19"/>
        <end position="1182"/>
    </location>
</feature>
<evidence type="ECO:0000256" key="7">
    <source>
        <dbReference type="ARBA" id="ARBA00023157"/>
    </source>
</evidence>
<dbReference type="GO" id="GO:0005509">
    <property type="term" value="F:calcium ion binding"/>
    <property type="evidence" value="ECO:0007669"/>
    <property type="project" value="InterPro"/>
</dbReference>
<organism evidence="15 16">
    <name type="scientific">Scleropages formosus</name>
    <name type="common">Asian bonytongue</name>
    <name type="synonym">Osteoglossum formosum</name>
    <dbReference type="NCBI Taxonomy" id="113540"/>
    <lineage>
        <taxon>Eukaryota</taxon>
        <taxon>Metazoa</taxon>
        <taxon>Chordata</taxon>
        <taxon>Craniata</taxon>
        <taxon>Vertebrata</taxon>
        <taxon>Euteleostomi</taxon>
        <taxon>Actinopterygii</taxon>
        <taxon>Neopterygii</taxon>
        <taxon>Teleostei</taxon>
        <taxon>Osteoglossocephala</taxon>
        <taxon>Osteoglossomorpha</taxon>
        <taxon>Osteoglossiformes</taxon>
        <taxon>Osteoglossidae</taxon>
        <taxon>Scleropages</taxon>
    </lineage>
</organism>
<dbReference type="InterPro" id="IPR001881">
    <property type="entry name" value="EGF-like_Ca-bd_dom"/>
</dbReference>
<dbReference type="PANTHER" id="PTHR13802:SF52">
    <property type="entry name" value="MUCIN-4"/>
    <property type="match status" value="1"/>
</dbReference>
<dbReference type="CDD" id="cd00053">
    <property type="entry name" value="EGF"/>
    <property type="match status" value="1"/>
</dbReference>
<dbReference type="Proteomes" id="UP000034805">
    <property type="component" value="Unassembled WGS sequence"/>
</dbReference>
<comment type="subcellular location">
    <subcellularLocation>
        <location evidence="1">Membrane</location>
    </subcellularLocation>
</comment>
<evidence type="ECO:0000313" key="15">
    <source>
        <dbReference type="EMBL" id="KPP79189.1"/>
    </source>
</evidence>
<keyword evidence="6 9" id="KW-0472">Membrane</keyword>
<dbReference type="GO" id="GO:0007160">
    <property type="term" value="P:cell-matrix adhesion"/>
    <property type="evidence" value="ECO:0007669"/>
    <property type="project" value="InterPro"/>
</dbReference>
<dbReference type="Pfam" id="PF06119">
    <property type="entry name" value="NIDO"/>
    <property type="match status" value="1"/>
</dbReference>
<dbReference type="PROSITE" id="PS00022">
    <property type="entry name" value="EGF_1"/>
    <property type="match status" value="1"/>
</dbReference>
<evidence type="ECO:0000256" key="9">
    <source>
        <dbReference type="SAM" id="Phobius"/>
    </source>
</evidence>
<protein>
    <recommendedName>
        <fullName evidence="17">Mucin-4-like</fullName>
    </recommendedName>
</protein>
<feature type="domain" description="NIDO" evidence="13">
    <location>
        <begin position="121"/>
        <end position="268"/>
    </location>
</feature>
<feature type="domain" description="EGF-like" evidence="11">
    <location>
        <begin position="764"/>
        <end position="807"/>
    </location>
</feature>
<keyword evidence="5 9" id="KW-1133">Transmembrane helix</keyword>
<dbReference type="InterPro" id="IPR005533">
    <property type="entry name" value="AMOP_dom"/>
</dbReference>
<dbReference type="InterPro" id="IPR003886">
    <property type="entry name" value="NIDO_dom"/>
</dbReference>
<dbReference type="InterPro" id="IPR056619">
    <property type="entry name" value="C8-3_MUC4"/>
</dbReference>
<evidence type="ECO:0000313" key="16">
    <source>
        <dbReference type="Proteomes" id="UP000034805"/>
    </source>
</evidence>
<evidence type="ECO:0000259" key="11">
    <source>
        <dbReference type="PROSITE" id="PS50026"/>
    </source>
</evidence>
<feature type="non-terminal residue" evidence="15">
    <location>
        <position position="1"/>
    </location>
</feature>
<comment type="caution">
    <text evidence="8">Lacks conserved residue(s) required for the propagation of feature annotation.</text>
</comment>
<dbReference type="InterPro" id="IPR026823">
    <property type="entry name" value="cEGF"/>
</dbReference>
<dbReference type="PROSITE" id="PS50856">
    <property type="entry name" value="AMOP"/>
    <property type="match status" value="1"/>
</dbReference>
<feature type="transmembrane region" description="Helical" evidence="9">
    <location>
        <begin position="1101"/>
        <end position="1125"/>
    </location>
</feature>
<evidence type="ECO:0000256" key="2">
    <source>
        <dbReference type="ARBA" id="ARBA00022536"/>
    </source>
</evidence>
<evidence type="ECO:0000256" key="6">
    <source>
        <dbReference type="ARBA" id="ARBA00023136"/>
    </source>
</evidence>
<gene>
    <name evidence="15" type="ORF">Z043_101243</name>
</gene>
<dbReference type="InterPro" id="IPR000152">
    <property type="entry name" value="EGF-type_Asp/Asn_hydroxyl_site"/>
</dbReference>
<dbReference type="AlphaFoldDB" id="A0A0P7ZDR1"/>
<dbReference type="SUPFAM" id="SSF57196">
    <property type="entry name" value="EGF/Laminin"/>
    <property type="match status" value="1"/>
</dbReference>
<reference evidence="15 16" key="1">
    <citation type="submission" date="2015-08" db="EMBL/GenBank/DDBJ databases">
        <title>The genome of the Asian arowana (Scleropages formosus).</title>
        <authorList>
            <person name="Tan M.H."/>
            <person name="Gan H.M."/>
            <person name="Croft L.J."/>
            <person name="Austin C.M."/>
        </authorList>
    </citation>
    <scope>NUCLEOTIDE SEQUENCE [LARGE SCALE GENOMIC DNA]</scope>
    <source>
        <strain evidence="15">Aro1</strain>
    </source>
</reference>
<dbReference type="PROSITE" id="PS51220">
    <property type="entry name" value="NIDO"/>
    <property type="match status" value="1"/>
</dbReference>
<keyword evidence="10" id="KW-0732">Signal</keyword>